<keyword evidence="3" id="KW-1185">Reference proteome</keyword>
<proteinExistence type="predicted"/>
<comment type="caution">
    <text evidence="2">The sequence shown here is derived from an EMBL/GenBank/DDBJ whole genome shotgun (WGS) entry which is preliminary data.</text>
</comment>
<dbReference type="Proteomes" id="UP001172155">
    <property type="component" value="Unassembled WGS sequence"/>
</dbReference>
<evidence type="ECO:0000313" key="2">
    <source>
        <dbReference type="EMBL" id="KAK0740425.1"/>
    </source>
</evidence>
<protein>
    <submittedName>
        <fullName evidence="2">Uncharacterized protein</fullName>
    </submittedName>
</protein>
<dbReference type="AlphaFoldDB" id="A0AA40EJD7"/>
<name>A0AA40EJD7_9PEZI</name>
<sequence length="98" mass="9607">MRPSTILPTALVAASAALAQSTVTYVSVISSTTNGLSTSTATVAPTTTTITSIGSRTGTATTTAVVVTQTRSPGERAAAVEKPVLGLVAACAVGVMVL</sequence>
<keyword evidence="1" id="KW-0732">Signal</keyword>
<evidence type="ECO:0000256" key="1">
    <source>
        <dbReference type="SAM" id="SignalP"/>
    </source>
</evidence>
<dbReference type="EMBL" id="JAUKUD010000006">
    <property type="protein sequence ID" value="KAK0740425.1"/>
    <property type="molecule type" value="Genomic_DNA"/>
</dbReference>
<accession>A0AA40EJD7</accession>
<gene>
    <name evidence="2" type="ORF">B0T18DRAFT_431749</name>
</gene>
<reference evidence="2" key="1">
    <citation type="submission" date="2023-06" db="EMBL/GenBank/DDBJ databases">
        <title>Genome-scale phylogeny and comparative genomics of the fungal order Sordariales.</title>
        <authorList>
            <consortium name="Lawrence Berkeley National Laboratory"/>
            <person name="Hensen N."/>
            <person name="Bonometti L."/>
            <person name="Westerberg I."/>
            <person name="Brannstrom I.O."/>
            <person name="Guillou S."/>
            <person name="Cros-Aarteil S."/>
            <person name="Calhoun S."/>
            <person name="Haridas S."/>
            <person name="Kuo A."/>
            <person name="Mondo S."/>
            <person name="Pangilinan J."/>
            <person name="Riley R."/>
            <person name="LaButti K."/>
            <person name="Andreopoulos B."/>
            <person name="Lipzen A."/>
            <person name="Chen C."/>
            <person name="Yanf M."/>
            <person name="Daum C."/>
            <person name="Ng V."/>
            <person name="Clum A."/>
            <person name="Steindorff A."/>
            <person name="Ohm R."/>
            <person name="Martin F."/>
            <person name="Silar P."/>
            <person name="Natvig D."/>
            <person name="Lalanne C."/>
            <person name="Gautier V."/>
            <person name="Ament-velasquez S.L."/>
            <person name="Kruys A."/>
            <person name="Hutchinson M.I."/>
            <person name="Powell A.J."/>
            <person name="Barry K."/>
            <person name="Miller A.N."/>
            <person name="Grigoriev I.V."/>
            <person name="Debuchy R."/>
            <person name="Gladieux P."/>
            <person name="Thoren M.H."/>
            <person name="Johannesson H."/>
        </authorList>
    </citation>
    <scope>NUCLEOTIDE SEQUENCE</scope>
    <source>
        <strain evidence="2">SMH3187-1</strain>
    </source>
</reference>
<evidence type="ECO:0000313" key="3">
    <source>
        <dbReference type="Proteomes" id="UP001172155"/>
    </source>
</evidence>
<feature type="signal peptide" evidence="1">
    <location>
        <begin position="1"/>
        <end position="19"/>
    </location>
</feature>
<organism evidence="2 3">
    <name type="scientific">Schizothecium vesticola</name>
    <dbReference type="NCBI Taxonomy" id="314040"/>
    <lineage>
        <taxon>Eukaryota</taxon>
        <taxon>Fungi</taxon>
        <taxon>Dikarya</taxon>
        <taxon>Ascomycota</taxon>
        <taxon>Pezizomycotina</taxon>
        <taxon>Sordariomycetes</taxon>
        <taxon>Sordariomycetidae</taxon>
        <taxon>Sordariales</taxon>
        <taxon>Schizotheciaceae</taxon>
        <taxon>Schizothecium</taxon>
    </lineage>
</organism>
<feature type="chain" id="PRO_5041449997" evidence="1">
    <location>
        <begin position="20"/>
        <end position="98"/>
    </location>
</feature>